<comment type="caution">
    <text evidence="1">The sequence shown here is derived from an EMBL/GenBank/DDBJ whole genome shotgun (WGS) entry which is preliminary data.</text>
</comment>
<dbReference type="AlphaFoldDB" id="A0A9P0Q3L4"/>
<evidence type="ECO:0000313" key="1">
    <source>
        <dbReference type="EMBL" id="CAH2009432.1"/>
    </source>
</evidence>
<name>A0A9P0Q3L4_ACAOB</name>
<dbReference type="EMBL" id="CAKOFQ010007880">
    <property type="protein sequence ID" value="CAH2009432.1"/>
    <property type="molecule type" value="Genomic_DNA"/>
</dbReference>
<dbReference type="Proteomes" id="UP001152888">
    <property type="component" value="Unassembled WGS sequence"/>
</dbReference>
<accession>A0A9P0Q3L4</accession>
<organism evidence="1 2">
    <name type="scientific">Acanthoscelides obtectus</name>
    <name type="common">Bean weevil</name>
    <name type="synonym">Bruchus obtectus</name>
    <dbReference type="NCBI Taxonomy" id="200917"/>
    <lineage>
        <taxon>Eukaryota</taxon>
        <taxon>Metazoa</taxon>
        <taxon>Ecdysozoa</taxon>
        <taxon>Arthropoda</taxon>
        <taxon>Hexapoda</taxon>
        <taxon>Insecta</taxon>
        <taxon>Pterygota</taxon>
        <taxon>Neoptera</taxon>
        <taxon>Endopterygota</taxon>
        <taxon>Coleoptera</taxon>
        <taxon>Polyphaga</taxon>
        <taxon>Cucujiformia</taxon>
        <taxon>Chrysomeloidea</taxon>
        <taxon>Chrysomelidae</taxon>
        <taxon>Bruchinae</taxon>
        <taxon>Bruchini</taxon>
        <taxon>Acanthoscelides</taxon>
    </lineage>
</organism>
<proteinExistence type="predicted"/>
<sequence length="107" mass="12699">MVGFSKYSVWFLLQEFSGNYFVVFQKIWYFVIHHHHCHLFRNRTLKYDGLHQLRLIAPCYENLYIIIIRSASRWGDDAHMLAVNGPKAMRKVPEFVKALINVSPVLF</sequence>
<protein>
    <submittedName>
        <fullName evidence="1">Uncharacterized protein</fullName>
    </submittedName>
</protein>
<evidence type="ECO:0000313" key="2">
    <source>
        <dbReference type="Proteomes" id="UP001152888"/>
    </source>
</evidence>
<gene>
    <name evidence="1" type="ORF">ACAOBT_LOCUS30865</name>
</gene>
<reference evidence="1" key="1">
    <citation type="submission" date="2022-03" db="EMBL/GenBank/DDBJ databases">
        <authorList>
            <person name="Sayadi A."/>
        </authorList>
    </citation>
    <scope>NUCLEOTIDE SEQUENCE</scope>
</reference>
<keyword evidence="2" id="KW-1185">Reference proteome</keyword>